<protein>
    <submittedName>
        <fullName evidence="2">Uncharacterized protein</fullName>
    </submittedName>
</protein>
<gene>
    <name evidence="2" type="ordered locus">Acid_5284</name>
</gene>
<name>Q01VT1_SOLUE</name>
<dbReference type="HOGENOM" id="CLU_1659585_0_0_0"/>
<accession>Q01VT1</accession>
<organism evidence="2">
    <name type="scientific">Solibacter usitatus (strain Ellin6076)</name>
    <dbReference type="NCBI Taxonomy" id="234267"/>
    <lineage>
        <taxon>Bacteria</taxon>
        <taxon>Pseudomonadati</taxon>
        <taxon>Acidobacteriota</taxon>
        <taxon>Terriglobia</taxon>
        <taxon>Bryobacterales</taxon>
        <taxon>Solibacteraceae</taxon>
        <taxon>Candidatus Solibacter</taxon>
    </lineage>
</organism>
<evidence type="ECO:0000313" key="2">
    <source>
        <dbReference type="EMBL" id="ABJ86234.1"/>
    </source>
</evidence>
<sequence>MNPMEPLLWILLPGFTAVASGLLAWFIMQSRMEVALAQQRERLAETRGALDAERTALESTLDISVRAAEATAKQEALENFLSELRVEQRHYTRENRMLMQNRKSLVLQERMYFRNIPLSDWIEHEITVDEGADVGRMVQDMTVFDKGVVSIAQAPRPQQKQLA</sequence>
<dbReference type="AlphaFoldDB" id="Q01VT1"/>
<keyword evidence="1" id="KW-1133">Transmembrane helix</keyword>
<dbReference type="EMBL" id="CP000473">
    <property type="protein sequence ID" value="ABJ86234.1"/>
    <property type="molecule type" value="Genomic_DNA"/>
</dbReference>
<dbReference type="InParanoid" id="Q01VT1"/>
<keyword evidence="1" id="KW-0812">Transmembrane</keyword>
<feature type="transmembrane region" description="Helical" evidence="1">
    <location>
        <begin position="6"/>
        <end position="28"/>
    </location>
</feature>
<reference evidence="2" key="1">
    <citation type="submission" date="2006-10" db="EMBL/GenBank/DDBJ databases">
        <title>Complete sequence of Solibacter usitatus Ellin6076.</title>
        <authorList>
            <consortium name="US DOE Joint Genome Institute"/>
            <person name="Copeland A."/>
            <person name="Lucas S."/>
            <person name="Lapidus A."/>
            <person name="Barry K."/>
            <person name="Detter J.C."/>
            <person name="Glavina del Rio T."/>
            <person name="Hammon N."/>
            <person name="Israni S."/>
            <person name="Dalin E."/>
            <person name="Tice H."/>
            <person name="Pitluck S."/>
            <person name="Thompson L.S."/>
            <person name="Brettin T."/>
            <person name="Bruce D."/>
            <person name="Han C."/>
            <person name="Tapia R."/>
            <person name="Gilna P."/>
            <person name="Schmutz J."/>
            <person name="Larimer F."/>
            <person name="Land M."/>
            <person name="Hauser L."/>
            <person name="Kyrpides N."/>
            <person name="Mikhailova N."/>
            <person name="Janssen P.H."/>
            <person name="Kuske C.R."/>
            <person name="Richardson P."/>
        </authorList>
    </citation>
    <scope>NUCLEOTIDE SEQUENCE</scope>
    <source>
        <strain evidence="2">Ellin6076</strain>
    </source>
</reference>
<keyword evidence="1" id="KW-0472">Membrane</keyword>
<dbReference type="KEGG" id="sus:Acid_5284"/>
<proteinExistence type="predicted"/>
<evidence type="ECO:0000256" key="1">
    <source>
        <dbReference type="SAM" id="Phobius"/>
    </source>
</evidence>